<evidence type="ECO:0000256" key="1">
    <source>
        <dbReference type="SAM" id="MobiDB-lite"/>
    </source>
</evidence>
<organism evidence="2 3">
    <name type="scientific">Lichtheimia ornata</name>
    <dbReference type="NCBI Taxonomy" id="688661"/>
    <lineage>
        <taxon>Eukaryota</taxon>
        <taxon>Fungi</taxon>
        <taxon>Fungi incertae sedis</taxon>
        <taxon>Mucoromycota</taxon>
        <taxon>Mucoromycotina</taxon>
        <taxon>Mucoromycetes</taxon>
        <taxon>Mucorales</taxon>
        <taxon>Lichtheimiaceae</taxon>
        <taxon>Lichtheimia</taxon>
    </lineage>
</organism>
<dbReference type="Proteomes" id="UP001234581">
    <property type="component" value="Unassembled WGS sequence"/>
</dbReference>
<gene>
    <name evidence="2" type="ORF">O0I10_010322</name>
</gene>
<keyword evidence="3" id="KW-1185">Reference proteome</keyword>
<accession>A0AAD7UW05</accession>
<comment type="caution">
    <text evidence="2">The sequence shown here is derived from an EMBL/GenBank/DDBJ whole genome shotgun (WGS) entry which is preliminary data.</text>
</comment>
<evidence type="ECO:0000313" key="2">
    <source>
        <dbReference type="EMBL" id="KAJ8653986.1"/>
    </source>
</evidence>
<dbReference type="GeneID" id="83217726"/>
<reference evidence="2 3" key="1">
    <citation type="submission" date="2023-03" db="EMBL/GenBank/DDBJ databases">
        <title>Genome sequence of Lichtheimia ornata CBS 291.66.</title>
        <authorList>
            <person name="Mohabir J.T."/>
            <person name="Shea T.P."/>
            <person name="Kurbessoian T."/>
            <person name="Berby B."/>
            <person name="Fontaine J."/>
            <person name="Livny J."/>
            <person name="Gnirke A."/>
            <person name="Stajich J.E."/>
            <person name="Cuomo C.A."/>
        </authorList>
    </citation>
    <scope>NUCLEOTIDE SEQUENCE [LARGE SCALE GENOMIC DNA]</scope>
    <source>
        <strain evidence="2">CBS 291.66</strain>
    </source>
</reference>
<feature type="region of interest" description="Disordered" evidence="1">
    <location>
        <begin position="29"/>
        <end position="48"/>
    </location>
</feature>
<proteinExistence type="predicted"/>
<dbReference type="RefSeq" id="XP_058338900.1">
    <property type="nucleotide sequence ID" value="XM_058490304.1"/>
</dbReference>
<evidence type="ECO:0000313" key="3">
    <source>
        <dbReference type="Proteomes" id="UP001234581"/>
    </source>
</evidence>
<sequence>MFSTIIDGIRTHWKRSNSQPNIYERRQSVIEQQQQQQDDSLTPVTTDESVAHAIPIRRRKTTPALFGISPDSTDDYVQKDLISSSWS</sequence>
<dbReference type="AlphaFoldDB" id="A0AAD7UW05"/>
<feature type="compositionally biased region" description="Polar residues" evidence="1">
    <location>
        <begin position="38"/>
        <end position="48"/>
    </location>
</feature>
<name>A0AAD7UW05_9FUNG</name>
<protein>
    <submittedName>
        <fullName evidence="2">Uncharacterized protein</fullName>
    </submittedName>
</protein>
<dbReference type="EMBL" id="JARTCD010000068">
    <property type="protein sequence ID" value="KAJ8653986.1"/>
    <property type="molecule type" value="Genomic_DNA"/>
</dbReference>